<dbReference type="Proteomes" id="UP000663207">
    <property type="component" value="Chromosome"/>
</dbReference>
<dbReference type="EMBL" id="CP071502">
    <property type="protein sequence ID" value="QSX38098.1"/>
    <property type="molecule type" value="Genomic_DNA"/>
</dbReference>
<dbReference type="NCBIfam" id="NF046058">
    <property type="entry name" value="NagK_SO3507"/>
    <property type="match status" value="1"/>
</dbReference>
<dbReference type="InterPro" id="IPR002731">
    <property type="entry name" value="ATPase_BadF"/>
</dbReference>
<name>A0ABX7R4S1_9GAMM</name>
<gene>
    <name evidence="2" type="ORF">JYB85_04490</name>
</gene>
<protein>
    <submittedName>
        <fullName evidence="2">ATPase</fullName>
    </submittedName>
</protein>
<feature type="domain" description="ATPase BadF/BadG/BcrA/BcrD type" evidence="1">
    <location>
        <begin position="13"/>
        <end position="263"/>
    </location>
</feature>
<dbReference type="CDD" id="cd24082">
    <property type="entry name" value="ASKHA_NBD_GspK-like"/>
    <property type="match status" value="1"/>
</dbReference>
<evidence type="ECO:0000313" key="3">
    <source>
        <dbReference type="Proteomes" id="UP000663207"/>
    </source>
</evidence>
<dbReference type="InterPro" id="IPR052519">
    <property type="entry name" value="Euk-type_GlcNAc_Kinase"/>
</dbReference>
<organism evidence="2 3">
    <name type="scientific">Shewanella sedimentimangrovi</name>
    <dbReference type="NCBI Taxonomy" id="2814293"/>
    <lineage>
        <taxon>Bacteria</taxon>
        <taxon>Pseudomonadati</taxon>
        <taxon>Pseudomonadota</taxon>
        <taxon>Gammaproteobacteria</taxon>
        <taxon>Alteromonadales</taxon>
        <taxon>Shewanellaceae</taxon>
        <taxon>Shewanella</taxon>
    </lineage>
</organism>
<dbReference type="Pfam" id="PF01869">
    <property type="entry name" value="BcrAD_BadFG"/>
    <property type="match status" value="1"/>
</dbReference>
<reference evidence="2 3" key="1">
    <citation type="submission" date="2021-03" db="EMBL/GenBank/DDBJ databases">
        <title>Novel species identification of genus Shewanella.</title>
        <authorList>
            <person name="Liu G."/>
            <person name="Zhang Q."/>
        </authorList>
    </citation>
    <scope>NUCLEOTIDE SEQUENCE [LARGE SCALE GENOMIC DNA]</scope>
    <source>
        <strain evidence="2 3">FJAT-52962</strain>
    </source>
</reference>
<accession>A0ABX7R4S1</accession>
<keyword evidence="3" id="KW-1185">Reference proteome</keyword>
<dbReference type="PANTHER" id="PTHR43190:SF3">
    <property type="entry name" value="N-ACETYL-D-GLUCOSAMINE KINASE"/>
    <property type="match status" value="1"/>
</dbReference>
<dbReference type="InterPro" id="IPR043129">
    <property type="entry name" value="ATPase_NBD"/>
</dbReference>
<dbReference type="RefSeq" id="WP_207381232.1">
    <property type="nucleotide sequence ID" value="NZ_CP071502.1"/>
</dbReference>
<proteinExistence type="predicted"/>
<sequence length="297" mass="30106">MGLHQNKKGQLYLGIDGGGSKCRATLYDSGDRVLGTAVAGRANPLFGVEATLASILAATEGALTEAGLSMAASGDINAGMGLAGVNVPGLMAQMRQWQHPFAHLFITSDLHTACLGAHGGGEGAVIITGTGSCGFAQVGAARLSLGGHGFALGDKGSGAWLGLKAAEQVLLTLDGFGPATALEARLLAHLGAEDALGIVSRLAGQSSATFAAFARDVLETAAAGDAVANAIVTEGGAYISAMAKRLFELQPPRFSMIGGLAEPLRPWLDGDVVARLSPTLAPPEYGAVLYARQQLTQ</sequence>
<dbReference type="SUPFAM" id="SSF53067">
    <property type="entry name" value="Actin-like ATPase domain"/>
    <property type="match status" value="2"/>
</dbReference>
<dbReference type="Gene3D" id="3.30.420.40">
    <property type="match status" value="2"/>
</dbReference>
<dbReference type="PANTHER" id="PTHR43190">
    <property type="entry name" value="N-ACETYL-D-GLUCOSAMINE KINASE"/>
    <property type="match status" value="1"/>
</dbReference>
<evidence type="ECO:0000313" key="2">
    <source>
        <dbReference type="EMBL" id="QSX38098.1"/>
    </source>
</evidence>
<evidence type="ECO:0000259" key="1">
    <source>
        <dbReference type="Pfam" id="PF01869"/>
    </source>
</evidence>